<sequence>MLCATILGCYRMRTILMDKQKTVMVALTKEEYTLCQISYL</sequence>
<accession>A0A2P2P9Y0</accession>
<evidence type="ECO:0000313" key="1">
    <source>
        <dbReference type="EMBL" id="MBX51566.1"/>
    </source>
</evidence>
<protein>
    <submittedName>
        <fullName evidence="1">Uncharacterized protein</fullName>
    </submittedName>
</protein>
<dbReference type="EMBL" id="GGEC01071082">
    <property type="protein sequence ID" value="MBX51566.1"/>
    <property type="molecule type" value="Transcribed_RNA"/>
</dbReference>
<dbReference type="AlphaFoldDB" id="A0A2P2P9Y0"/>
<reference evidence="1" key="1">
    <citation type="submission" date="2018-02" db="EMBL/GenBank/DDBJ databases">
        <title>Rhizophora mucronata_Transcriptome.</title>
        <authorList>
            <person name="Meera S.P."/>
            <person name="Sreeshan A."/>
            <person name="Augustine A."/>
        </authorList>
    </citation>
    <scope>NUCLEOTIDE SEQUENCE</scope>
    <source>
        <tissue evidence="1">Leaf</tissue>
    </source>
</reference>
<name>A0A2P2P9Y0_RHIMU</name>
<organism evidence="1">
    <name type="scientific">Rhizophora mucronata</name>
    <name type="common">Asiatic mangrove</name>
    <dbReference type="NCBI Taxonomy" id="61149"/>
    <lineage>
        <taxon>Eukaryota</taxon>
        <taxon>Viridiplantae</taxon>
        <taxon>Streptophyta</taxon>
        <taxon>Embryophyta</taxon>
        <taxon>Tracheophyta</taxon>
        <taxon>Spermatophyta</taxon>
        <taxon>Magnoliopsida</taxon>
        <taxon>eudicotyledons</taxon>
        <taxon>Gunneridae</taxon>
        <taxon>Pentapetalae</taxon>
        <taxon>rosids</taxon>
        <taxon>fabids</taxon>
        <taxon>Malpighiales</taxon>
        <taxon>Rhizophoraceae</taxon>
        <taxon>Rhizophora</taxon>
    </lineage>
</organism>
<proteinExistence type="predicted"/>